<dbReference type="InterPro" id="IPR000531">
    <property type="entry name" value="Beta-barrel_TonB"/>
</dbReference>
<evidence type="ECO:0000256" key="4">
    <source>
        <dbReference type="RuleBase" id="RU003357"/>
    </source>
</evidence>
<feature type="signal peptide" evidence="5">
    <location>
        <begin position="1"/>
        <end position="19"/>
    </location>
</feature>
<evidence type="ECO:0000256" key="1">
    <source>
        <dbReference type="ARBA" id="ARBA00004442"/>
    </source>
</evidence>
<feature type="domain" description="TonB-dependent receptor-like beta-barrel" evidence="6">
    <location>
        <begin position="493"/>
        <end position="947"/>
    </location>
</feature>
<evidence type="ECO:0000256" key="2">
    <source>
        <dbReference type="ARBA" id="ARBA00023136"/>
    </source>
</evidence>
<organism evidence="8 9">
    <name type="scientific">Pseudoalteromonas lipolytica</name>
    <dbReference type="NCBI Taxonomy" id="570156"/>
    <lineage>
        <taxon>Bacteria</taxon>
        <taxon>Pseudomonadati</taxon>
        <taxon>Pseudomonadota</taxon>
        <taxon>Gammaproteobacteria</taxon>
        <taxon>Alteromonadales</taxon>
        <taxon>Pseudoalteromonadaceae</taxon>
        <taxon>Pseudoalteromonas</taxon>
    </lineage>
</organism>
<feature type="chain" id="PRO_5042235640" evidence="5">
    <location>
        <begin position="20"/>
        <end position="981"/>
    </location>
</feature>
<dbReference type="Proteomes" id="UP000264605">
    <property type="component" value="Plasmid unnamed1"/>
</dbReference>
<keyword evidence="3" id="KW-0998">Cell outer membrane</keyword>
<dbReference type="GeneID" id="99507631"/>
<reference evidence="8 9" key="1">
    <citation type="submission" date="2018-08" db="EMBL/GenBank/DDBJ databases">
        <title>Draft genome sequence of Pseudoalteromonas donghaensis HJ51.</title>
        <authorList>
            <person name="Oh J."/>
            <person name="Roh D."/>
        </authorList>
    </citation>
    <scope>NUCLEOTIDE SEQUENCE [LARGE SCALE GENOMIC DNA]</scope>
    <source>
        <strain evidence="8 9">HJ51</strain>
        <plasmid evidence="8 9">unnamed1</plasmid>
    </source>
</reference>
<keyword evidence="8" id="KW-0675">Receptor</keyword>
<evidence type="ECO:0000313" key="9">
    <source>
        <dbReference type="Proteomes" id="UP000264605"/>
    </source>
</evidence>
<dbReference type="Pfam" id="PF07715">
    <property type="entry name" value="Plug"/>
    <property type="match status" value="1"/>
</dbReference>
<protein>
    <submittedName>
        <fullName evidence="8">TonB-dependent receptor</fullName>
    </submittedName>
</protein>
<comment type="similarity">
    <text evidence="4">Belongs to the TonB-dependent receptor family.</text>
</comment>
<dbReference type="InterPro" id="IPR037066">
    <property type="entry name" value="Plug_dom_sf"/>
</dbReference>
<dbReference type="GO" id="GO:0009279">
    <property type="term" value="C:cell outer membrane"/>
    <property type="evidence" value="ECO:0007669"/>
    <property type="project" value="UniProtKB-SubCell"/>
</dbReference>
<evidence type="ECO:0000259" key="6">
    <source>
        <dbReference type="Pfam" id="PF00593"/>
    </source>
</evidence>
<keyword evidence="5" id="KW-0732">Signal</keyword>
<keyword evidence="8" id="KW-0614">Plasmid</keyword>
<sequence>MLIKYWVLGLLLLSSGAWASQLSQYQVRFEQQSLEEAVNLFSRTVEQTILYDPNLIQGYKSGPVSGTFTARQLISRLLKETPLCASEINSGWVLSICPKQKKSQPSSVPVLKNTFVSQSSPIPEEIVVMGFRDSLKKASELKRLALISQDSILAEDIADFPDLNLADSLQRVSGVSITREAGEGRQISLRGLGPDFTKVTINGIEALGMTSSPMDARGAVSRTRAFDFNLFSAELFSQVDIQKSYVASMLEGGIGGNVTLSTPLPFDLKKPVSIFSYRHGINSNNPQSDPRVSMMYSGLWNNWGGLILTTYSERNATEYGTNTTRWRQENKQYVGKLAHQQEYLDRLGLWYPRGHRYSLWNNNQKRLGVTAAFQFKPNSKFETAIHLLYNSLKNDLDEHHLAVKNNNRVANVIWEENNTENEVIYAEYPDASWRIENRKDFNESVFKQISIDTHYTVKNDLSLNLVIGANDSDYQQPKLNKVNIIADDLHIITDFRQDPFYGTSYSPNFDTTNPSKFKVKDLYFQENYVDTNVFNSKIELIYDVNHEVELQLGLTHSTLKNSGHDRVFSYYPTAESAEHGESGLLSSKNTQVFSQHPDLEWVEADIDEIQSYYGLNDLSLSSEYVIPSTNFNVEEKTNAFYAVLKSENNTDTYPINYQIGLRWFQTDLSSIGLSKGNLTQRDRSYAKWLPSFNVVWDFADEMLLRFGTSKNITRPSLSDLSYSANVSQASRAEGEIGNISIGNPELSPFESVNIDSSYEWYFNDQGLLSFSLFYKNINNFVIEQVDLIKYSELGLPPSLLQSGDSIDDLFMVSKPVNSDSSTIKGFEVSLIKDFDFLPSPFSNFGINANFTWADGKTLYRNVQGSGKNQFKTFAGLSNQSYNLTFYYESDDWEARISSAYRSNYILSVESGNTDQDESGYHATNYIDFSAKYKLSDQLELTFEGLNLTDERQELYSDSNDRAYNTTKSGRSFFLGFTLKLD</sequence>
<geneLocation type="plasmid" evidence="8 9">
    <name>unnamed1</name>
</geneLocation>
<keyword evidence="4" id="KW-0798">TonB box</keyword>
<dbReference type="AlphaFoldDB" id="A0AAD0WEG2"/>
<evidence type="ECO:0000256" key="5">
    <source>
        <dbReference type="SAM" id="SignalP"/>
    </source>
</evidence>
<dbReference type="PANTHER" id="PTHR40980">
    <property type="entry name" value="PLUG DOMAIN-CONTAINING PROTEIN"/>
    <property type="match status" value="1"/>
</dbReference>
<dbReference type="SUPFAM" id="SSF56935">
    <property type="entry name" value="Porins"/>
    <property type="match status" value="1"/>
</dbReference>
<dbReference type="PANTHER" id="PTHR40980:SF3">
    <property type="entry name" value="TONB-DEPENDENT RECEPTOR-LIKE BETA-BARREL DOMAIN-CONTAINING PROTEIN"/>
    <property type="match status" value="1"/>
</dbReference>
<name>A0AAD0WEG2_9GAMM</name>
<keyword evidence="2 4" id="KW-0472">Membrane</keyword>
<dbReference type="InterPro" id="IPR010104">
    <property type="entry name" value="TonB_rcpt_bac"/>
</dbReference>
<dbReference type="InterPro" id="IPR036942">
    <property type="entry name" value="Beta-barrel_TonB_sf"/>
</dbReference>
<dbReference type="InterPro" id="IPR012910">
    <property type="entry name" value="Plug_dom"/>
</dbReference>
<dbReference type="Gene3D" id="2.40.170.20">
    <property type="entry name" value="TonB-dependent receptor, beta-barrel domain"/>
    <property type="match status" value="1"/>
</dbReference>
<dbReference type="CDD" id="cd01347">
    <property type="entry name" value="ligand_gated_channel"/>
    <property type="match status" value="1"/>
</dbReference>
<feature type="domain" description="TonB-dependent receptor plug" evidence="7">
    <location>
        <begin position="148"/>
        <end position="256"/>
    </location>
</feature>
<evidence type="ECO:0000313" key="8">
    <source>
        <dbReference type="EMBL" id="AXV67447.1"/>
    </source>
</evidence>
<dbReference type="NCBIfam" id="TIGR01782">
    <property type="entry name" value="TonB-Xanth-Caul"/>
    <property type="match status" value="1"/>
</dbReference>
<dbReference type="Pfam" id="PF00593">
    <property type="entry name" value="TonB_dep_Rec_b-barrel"/>
    <property type="match status" value="1"/>
</dbReference>
<evidence type="ECO:0000259" key="7">
    <source>
        <dbReference type="Pfam" id="PF07715"/>
    </source>
</evidence>
<dbReference type="RefSeq" id="WP_118845128.1">
    <property type="nucleotide sequence ID" value="NZ_CP032091.1"/>
</dbReference>
<dbReference type="Gene3D" id="2.170.130.10">
    <property type="entry name" value="TonB-dependent receptor, plug domain"/>
    <property type="match status" value="1"/>
</dbReference>
<dbReference type="Gene3D" id="3.55.50.30">
    <property type="match status" value="1"/>
</dbReference>
<gene>
    <name evidence="8" type="ORF">D0907_19275</name>
</gene>
<dbReference type="EMBL" id="CP032091">
    <property type="protein sequence ID" value="AXV67447.1"/>
    <property type="molecule type" value="Genomic_DNA"/>
</dbReference>
<evidence type="ECO:0000256" key="3">
    <source>
        <dbReference type="ARBA" id="ARBA00023237"/>
    </source>
</evidence>
<proteinExistence type="inferred from homology"/>
<accession>A0AAD0WEG2</accession>
<dbReference type="KEGG" id="pdj:D0907_19275"/>
<comment type="subcellular location">
    <subcellularLocation>
        <location evidence="1 4">Cell outer membrane</location>
    </subcellularLocation>
</comment>